<dbReference type="InterPro" id="IPR029039">
    <property type="entry name" value="Flavoprotein-like_sf"/>
</dbReference>
<reference evidence="1 2" key="1">
    <citation type="submission" date="2016-03" db="EMBL/GenBank/DDBJ databases">
        <title>Draft genome sequence of Gluconobacter cerinus strain CECT 9110.</title>
        <authorList>
            <person name="Sainz F."/>
            <person name="Mas A."/>
            <person name="Torija M.J."/>
        </authorList>
    </citation>
    <scope>NUCLEOTIDE SEQUENCE [LARGE SCALE GENOMIC DNA]</scope>
    <source>
        <strain evidence="1 2">CECT 9110</strain>
    </source>
</reference>
<organism evidence="1 2">
    <name type="scientific">Gluconobacter cerinus</name>
    <dbReference type="NCBI Taxonomy" id="38307"/>
    <lineage>
        <taxon>Bacteria</taxon>
        <taxon>Pseudomonadati</taxon>
        <taxon>Pseudomonadota</taxon>
        <taxon>Alphaproteobacteria</taxon>
        <taxon>Acetobacterales</taxon>
        <taxon>Acetobacteraceae</taxon>
        <taxon>Gluconobacter</taxon>
    </lineage>
</organism>
<sequence>MLDVAVSELHALGHQVQVSDLYAMNWKTTVDCDDFPGLKTTDRLKVAAVAISSKRPIVPRGIKDSNICLASGVST</sequence>
<gene>
    <name evidence="1" type="ORF">A0123_02951</name>
</gene>
<dbReference type="PATRIC" id="fig|38307.3.peg.3086"/>
<dbReference type="Gene3D" id="3.40.50.360">
    <property type="match status" value="1"/>
</dbReference>
<evidence type="ECO:0000313" key="1">
    <source>
        <dbReference type="EMBL" id="OAJ66437.1"/>
    </source>
</evidence>
<evidence type="ECO:0000313" key="2">
    <source>
        <dbReference type="Proteomes" id="UP000077786"/>
    </source>
</evidence>
<protein>
    <submittedName>
        <fullName evidence="1">NAD(P)H dehydrogenase (Quinone)</fullName>
    </submittedName>
</protein>
<dbReference type="AlphaFoldDB" id="A0A1B6VHI3"/>
<proteinExistence type="predicted"/>
<comment type="caution">
    <text evidence="1">The sequence shown here is derived from an EMBL/GenBank/DDBJ whole genome shotgun (WGS) entry which is preliminary data.</text>
</comment>
<dbReference type="SUPFAM" id="SSF52218">
    <property type="entry name" value="Flavoproteins"/>
    <property type="match status" value="1"/>
</dbReference>
<name>A0A1B6VHI3_9PROT</name>
<dbReference type="EMBL" id="LUTU01000016">
    <property type="protein sequence ID" value="OAJ66437.1"/>
    <property type="molecule type" value="Genomic_DNA"/>
</dbReference>
<dbReference type="Proteomes" id="UP000077786">
    <property type="component" value="Unassembled WGS sequence"/>
</dbReference>
<accession>A0A1B6VHI3</accession>